<evidence type="ECO:0008006" key="3">
    <source>
        <dbReference type="Google" id="ProtNLM"/>
    </source>
</evidence>
<evidence type="ECO:0000313" key="1">
    <source>
        <dbReference type="EMBL" id="CAB3642028.1"/>
    </source>
</evidence>
<proteinExistence type="predicted"/>
<accession>A0A6J4ZSM8</accession>
<reference evidence="1 2" key="1">
    <citation type="submission" date="2020-04" db="EMBL/GenBank/DDBJ databases">
        <authorList>
            <person name="De Canck E."/>
        </authorList>
    </citation>
    <scope>NUCLEOTIDE SEQUENCE [LARGE SCALE GENOMIC DNA]</scope>
    <source>
        <strain evidence="1 2">LMG 27174</strain>
    </source>
</reference>
<organism evidence="1 2">
    <name type="scientific">Paraburkholderia rhynchosiae</name>
    <dbReference type="NCBI Taxonomy" id="487049"/>
    <lineage>
        <taxon>Bacteria</taxon>
        <taxon>Pseudomonadati</taxon>
        <taxon>Pseudomonadota</taxon>
        <taxon>Betaproteobacteria</taxon>
        <taxon>Burkholderiales</taxon>
        <taxon>Burkholderiaceae</taxon>
        <taxon>Paraburkholderia</taxon>
    </lineage>
</organism>
<dbReference type="AlphaFoldDB" id="A0A6J4ZSM8"/>
<sequence>MPAAPETAQARFIVRLSWAVRNLAIRTMAPTSRCRYPERLLRLAKFTRLISDRTAASPHPAVAWKRS</sequence>
<gene>
    <name evidence="1" type="ORF">LMG27174_00477</name>
</gene>
<dbReference type="Proteomes" id="UP000494205">
    <property type="component" value="Unassembled WGS sequence"/>
</dbReference>
<dbReference type="EMBL" id="CADIJZ010000002">
    <property type="protein sequence ID" value="CAB3642028.1"/>
    <property type="molecule type" value="Genomic_DNA"/>
</dbReference>
<evidence type="ECO:0000313" key="2">
    <source>
        <dbReference type="Proteomes" id="UP000494205"/>
    </source>
</evidence>
<protein>
    <recommendedName>
        <fullName evidence="3">Transposase DDE domain-containing protein</fullName>
    </recommendedName>
</protein>
<name>A0A6J4ZSM8_9BURK</name>